<evidence type="ECO:0000313" key="3">
    <source>
        <dbReference type="Proteomes" id="UP000198583"/>
    </source>
</evidence>
<accession>A0A1I6D1I0</accession>
<sequence>MRDVTRQVEDETVKWAMSDVAPMSDEAFDRGRAALLARIDAEESGKVVALAPRRRRRIPVVAAAAAMVVIAGAALVAPSLMSRDTGPSVGSAAAAELLHQAATHTGDAKLQPGQALQVLEYARWSVSDAGHRWMYLQDQTLQTWIPADRTGTWLYRQNKTGERQWLIGSEKDNARDVPENLHTDGEYTSVGGPALHDKIKSSFRDPSPEYLASLPLDPRELYGKLRDEVAGDEGLTFLQMINDGLDTGVYPAQVRASVYKALTYLPKLEIVEEAAVIDSRSGTALGVTENETTEQIVIDQATGEYLGSRTVLAKDAWGLKQGQVIGTTSVRTKVVAGLGLAS</sequence>
<keyword evidence="1" id="KW-0812">Transmembrane</keyword>
<gene>
    <name evidence="2" type="ORF">SAMN04488564_101811</name>
</gene>
<evidence type="ECO:0008006" key="4">
    <source>
        <dbReference type="Google" id="ProtNLM"/>
    </source>
</evidence>
<keyword evidence="1" id="KW-1133">Transmembrane helix</keyword>
<keyword evidence="3" id="KW-1185">Reference proteome</keyword>
<organism evidence="2 3">
    <name type="scientific">Lentzea waywayandensis</name>
    <dbReference type="NCBI Taxonomy" id="84724"/>
    <lineage>
        <taxon>Bacteria</taxon>
        <taxon>Bacillati</taxon>
        <taxon>Actinomycetota</taxon>
        <taxon>Actinomycetes</taxon>
        <taxon>Pseudonocardiales</taxon>
        <taxon>Pseudonocardiaceae</taxon>
        <taxon>Lentzea</taxon>
    </lineage>
</organism>
<dbReference type="OrthoDB" id="3387554at2"/>
<dbReference type="EMBL" id="FOYL01000001">
    <property type="protein sequence ID" value="SFQ99240.1"/>
    <property type="molecule type" value="Genomic_DNA"/>
</dbReference>
<keyword evidence="1" id="KW-0472">Membrane</keyword>
<name>A0A1I6D1I0_9PSEU</name>
<dbReference type="RefSeq" id="WP_143138489.1">
    <property type="nucleotide sequence ID" value="NZ_FOYL01000001.1"/>
</dbReference>
<dbReference type="AlphaFoldDB" id="A0A1I6D1I0"/>
<dbReference type="Proteomes" id="UP000198583">
    <property type="component" value="Unassembled WGS sequence"/>
</dbReference>
<evidence type="ECO:0000313" key="2">
    <source>
        <dbReference type="EMBL" id="SFQ99240.1"/>
    </source>
</evidence>
<reference evidence="3" key="1">
    <citation type="submission" date="2016-10" db="EMBL/GenBank/DDBJ databases">
        <authorList>
            <person name="Varghese N."/>
            <person name="Submissions S."/>
        </authorList>
    </citation>
    <scope>NUCLEOTIDE SEQUENCE [LARGE SCALE GENOMIC DNA]</scope>
    <source>
        <strain evidence="3">DSM 44232</strain>
    </source>
</reference>
<dbReference type="STRING" id="84724.SAMN04488564_101811"/>
<feature type="transmembrane region" description="Helical" evidence="1">
    <location>
        <begin position="60"/>
        <end position="81"/>
    </location>
</feature>
<protein>
    <recommendedName>
        <fullName evidence="4">CU044_5270 family protein</fullName>
    </recommendedName>
</protein>
<evidence type="ECO:0000256" key="1">
    <source>
        <dbReference type="SAM" id="Phobius"/>
    </source>
</evidence>
<proteinExistence type="predicted"/>